<reference evidence="1 2" key="1">
    <citation type="journal article" date="2014" name="Mol. Plant">
        <title>Chromosome Scale Genome Assembly and Transcriptome Profiling of Nannochloropsis gaditana in Nitrogen Depletion.</title>
        <authorList>
            <person name="Corteggiani Carpinelli E."/>
            <person name="Telatin A."/>
            <person name="Vitulo N."/>
            <person name="Forcato C."/>
            <person name="D'Angelo M."/>
            <person name="Schiavon R."/>
            <person name="Vezzi A."/>
            <person name="Giacometti G.M."/>
            <person name="Morosinotto T."/>
            <person name="Valle G."/>
        </authorList>
    </citation>
    <scope>NUCLEOTIDE SEQUENCE [LARGE SCALE GENOMIC DNA]</scope>
    <source>
        <strain evidence="1 2">B-31</strain>
    </source>
</reference>
<dbReference type="PANTHER" id="PTHR13017">
    <property type="entry name" value="5-FORMYLTETRAHYDROFOLATE CYCLO-LIGASE-RELATED"/>
    <property type="match status" value="1"/>
</dbReference>
<dbReference type="PANTHER" id="PTHR13017:SF0">
    <property type="entry name" value="METHENYLTETRAHYDROFOLATE SYNTHASE DOMAIN-CONTAINING PROTEIN"/>
    <property type="match status" value="1"/>
</dbReference>
<name>W7TWM6_9STRA</name>
<gene>
    <name evidence="1" type="ORF">Naga_100922g2</name>
</gene>
<dbReference type="EMBL" id="AZIL01001140">
    <property type="protein sequence ID" value="EWM24754.1"/>
    <property type="molecule type" value="Genomic_DNA"/>
</dbReference>
<keyword evidence="2" id="KW-1185">Reference proteome</keyword>
<sequence>MSPLPRVDLIVVGSVAVDPVSGARIGKGEGFAALEHAMLRALDVTDATTPVVTTAGRAGGARNDTRILRHDVPVDVIMTSTQTMRTQAGRHLPEASGIYWELLSPEKLGSIRVKQIGVRGPEWGKRKEERAGCKEGERSCPQSVLLRLPGRSCLAIACIQSPAFLSLGVNTLNHPTRGIRPHDSPAPAGLGAEIAH</sequence>
<protein>
    <submittedName>
        <fullName evidence="1">5-formyltetrahydrofolate cycloligase</fullName>
    </submittedName>
</protein>
<dbReference type="OrthoDB" id="433414at2759"/>
<comment type="caution">
    <text evidence="1">The sequence shown here is derived from an EMBL/GenBank/DDBJ whole genome shotgun (WGS) entry which is preliminary data.</text>
</comment>
<dbReference type="InterPro" id="IPR037171">
    <property type="entry name" value="NagB/RpiA_transferase-like"/>
</dbReference>
<keyword evidence="1" id="KW-0436">Ligase</keyword>
<dbReference type="InterPro" id="IPR024185">
    <property type="entry name" value="FTHF_cligase-like_sf"/>
</dbReference>
<dbReference type="Gene3D" id="3.40.50.10420">
    <property type="entry name" value="NagB/RpiA/CoA transferase-like"/>
    <property type="match status" value="1"/>
</dbReference>
<proteinExistence type="predicted"/>
<dbReference type="SUPFAM" id="SSF100950">
    <property type="entry name" value="NagB/RpiA/CoA transferase-like"/>
    <property type="match status" value="1"/>
</dbReference>
<organism evidence="1 2">
    <name type="scientific">Nannochloropsis gaditana</name>
    <dbReference type="NCBI Taxonomy" id="72520"/>
    <lineage>
        <taxon>Eukaryota</taxon>
        <taxon>Sar</taxon>
        <taxon>Stramenopiles</taxon>
        <taxon>Ochrophyta</taxon>
        <taxon>Eustigmatophyceae</taxon>
        <taxon>Eustigmatales</taxon>
        <taxon>Monodopsidaceae</taxon>
        <taxon>Nannochloropsis</taxon>
    </lineage>
</organism>
<dbReference type="InterPro" id="IPR002698">
    <property type="entry name" value="FTHF_cligase"/>
</dbReference>
<dbReference type="AlphaFoldDB" id="W7TWM6"/>
<dbReference type="Pfam" id="PF01812">
    <property type="entry name" value="5-FTHF_cyc-lig"/>
    <property type="match status" value="1"/>
</dbReference>
<accession>W7TWM6</accession>
<evidence type="ECO:0000313" key="1">
    <source>
        <dbReference type="EMBL" id="EWM24754.1"/>
    </source>
</evidence>
<evidence type="ECO:0000313" key="2">
    <source>
        <dbReference type="Proteomes" id="UP000019335"/>
    </source>
</evidence>
<dbReference type="GO" id="GO:0005737">
    <property type="term" value="C:cytoplasm"/>
    <property type="evidence" value="ECO:0007669"/>
    <property type="project" value="TreeGrafter"/>
</dbReference>
<dbReference type="Proteomes" id="UP000019335">
    <property type="component" value="Chromosome 13"/>
</dbReference>
<dbReference type="GO" id="GO:0016874">
    <property type="term" value="F:ligase activity"/>
    <property type="evidence" value="ECO:0007669"/>
    <property type="project" value="UniProtKB-KW"/>
</dbReference>